<dbReference type="PANTHER" id="PTHR11102">
    <property type="entry name" value="SEL-1-LIKE PROTEIN"/>
    <property type="match status" value="1"/>
</dbReference>
<proteinExistence type="predicted"/>
<evidence type="ECO:0000256" key="1">
    <source>
        <dbReference type="SAM" id="SignalP"/>
    </source>
</evidence>
<keyword evidence="1" id="KW-0732">Signal</keyword>
<evidence type="ECO:0000313" key="3">
    <source>
        <dbReference type="Proteomes" id="UP000276901"/>
    </source>
</evidence>
<comment type="caution">
    <text evidence="2">The sequence shown here is derived from an EMBL/GenBank/DDBJ whole genome shotgun (WGS) entry which is preliminary data.</text>
</comment>
<dbReference type="PROSITE" id="PS51257">
    <property type="entry name" value="PROKAR_LIPOPROTEIN"/>
    <property type="match status" value="1"/>
</dbReference>
<dbReference type="RefSeq" id="WP_123956597.1">
    <property type="nucleotide sequence ID" value="NZ_CP015029.1"/>
</dbReference>
<evidence type="ECO:0000313" key="2">
    <source>
        <dbReference type="EMBL" id="RPE96657.1"/>
    </source>
</evidence>
<reference evidence="2 3" key="1">
    <citation type="submission" date="2018-11" db="EMBL/GenBank/DDBJ databases">
        <title>Genomic Encyclopedia of Type Strains, Phase IV (KMG-IV): sequencing the most valuable type-strain genomes for metagenomic binning, comparative biology and taxonomic classification.</title>
        <authorList>
            <person name="Goeker M."/>
        </authorList>
    </citation>
    <scope>NUCLEOTIDE SEQUENCE [LARGE SCALE GENOMIC DNA]</scope>
    <source>
        <strain evidence="2 3">DSM 25797</strain>
    </source>
</reference>
<dbReference type="Gene3D" id="1.25.40.10">
    <property type="entry name" value="Tetratricopeptide repeat domain"/>
    <property type="match status" value="1"/>
</dbReference>
<accession>A0ABX9XXB9</accession>
<dbReference type="PANTHER" id="PTHR11102:SF160">
    <property type="entry name" value="ERAD-ASSOCIATED E3 UBIQUITIN-PROTEIN LIGASE COMPONENT HRD3"/>
    <property type="match status" value="1"/>
</dbReference>
<dbReference type="SMART" id="SM00671">
    <property type="entry name" value="SEL1"/>
    <property type="match status" value="4"/>
</dbReference>
<feature type="signal peptide" evidence="1">
    <location>
        <begin position="1"/>
        <end position="20"/>
    </location>
</feature>
<dbReference type="SUPFAM" id="SSF81901">
    <property type="entry name" value="HCP-like"/>
    <property type="match status" value="1"/>
</dbReference>
<name>A0ABX9XXB9_9PAST</name>
<dbReference type="EMBL" id="RKQT01000001">
    <property type="protein sequence ID" value="RPE96657.1"/>
    <property type="molecule type" value="Genomic_DNA"/>
</dbReference>
<dbReference type="InterPro" id="IPR050767">
    <property type="entry name" value="Sel1_AlgK"/>
</dbReference>
<gene>
    <name evidence="2" type="ORF">EDC49_1053</name>
</gene>
<dbReference type="InterPro" id="IPR006597">
    <property type="entry name" value="Sel1-like"/>
</dbReference>
<dbReference type="InterPro" id="IPR011990">
    <property type="entry name" value="TPR-like_helical_dom_sf"/>
</dbReference>
<organism evidence="2 3">
    <name type="scientific">Frederiksenia canicola</name>
    <dbReference type="NCBI Taxonomy" id="123824"/>
    <lineage>
        <taxon>Bacteria</taxon>
        <taxon>Pseudomonadati</taxon>
        <taxon>Pseudomonadota</taxon>
        <taxon>Gammaproteobacteria</taxon>
        <taxon>Pasteurellales</taxon>
        <taxon>Pasteurellaceae</taxon>
        <taxon>Frederiksenia</taxon>
    </lineage>
</organism>
<dbReference type="Proteomes" id="UP000276901">
    <property type="component" value="Unassembled WGS sequence"/>
</dbReference>
<keyword evidence="3" id="KW-1185">Reference proteome</keyword>
<sequence>MMKKQLVTTLCASILLSACGTSPSTIKNKNASPTIPMSIVNKAEQLTRNGKATEALELVLPYAQNNDAVAEGLVGDIYNLGLNDKAEAIKWLKKSAKKGDAISQHNLANIYYAMRDYSRAYDYYDESAKQSYPPAVTQLGILYYYGEGVDRNYRESVKYFQKAVDLGDKRAYYFLGLSYMESHGVAQNLNKAAELMLQAKEYGIVDADKKLKELGL</sequence>
<dbReference type="Pfam" id="PF08238">
    <property type="entry name" value="Sel1"/>
    <property type="match status" value="4"/>
</dbReference>
<protein>
    <submittedName>
        <fullName evidence="2">Sel1 repeat-containing protein</fullName>
    </submittedName>
</protein>
<feature type="chain" id="PRO_5046366860" evidence="1">
    <location>
        <begin position="21"/>
        <end position="216"/>
    </location>
</feature>